<keyword evidence="1" id="KW-0472">Membrane</keyword>
<comment type="caution">
    <text evidence="2">The sequence shown here is derived from an EMBL/GenBank/DDBJ whole genome shotgun (WGS) entry which is preliminary data.</text>
</comment>
<proteinExistence type="predicted"/>
<name>A0A0F9KJT1_9ZZZZ</name>
<gene>
    <name evidence="2" type="ORF">LCGC14_1625310</name>
</gene>
<feature type="non-terminal residue" evidence="2">
    <location>
        <position position="1"/>
    </location>
</feature>
<organism evidence="2">
    <name type="scientific">marine sediment metagenome</name>
    <dbReference type="NCBI Taxonomy" id="412755"/>
    <lineage>
        <taxon>unclassified sequences</taxon>
        <taxon>metagenomes</taxon>
        <taxon>ecological metagenomes</taxon>
    </lineage>
</organism>
<keyword evidence="1" id="KW-0812">Transmembrane</keyword>
<protein>
    <submittedName>
        <fullName evidence="2">Uncharacterized protein</fullName>
    </submittedName>
</protein>
<accession>A0A0F9KJT1</accession>
<evidence type="ECO:0000313" key="2">
    <source>
        <dbReference type="EMBL" id="KKM22448.1"/>
    </source>
</evidence>
<dbReference type="EMBL" id="LAZR01013331">
    <property type="protein sequence ID" value="KKM22448.1"/>
    <property type="molecule type" value="Genomic_DNA"/>
</dbReference>
<reference evidence="2" key="1">
    <citation type="journal article" date="2015" name="Nature">
        <title>Complex archaea that bridge the gap between prokaryotes and eukaryotes.</title>
        <authorList>
            <person name="Spang A."/>
            <person name="Saw J.H."/>
            <person name="Jorgensen S.L."/>
            <person name="Zaremba-Niedzwiedzka K."/>
            <person name="Martijn J."/>
            <person name="Lind A.E."/>
            <person name="van Eijk R."/>
            <person name="Schleper C."/>
            <person name="Guy L."/>
            <person name="Ettema T.J."/>
        </authorList>
    </citation>
    <scope>NUCLEOTIDE SEQUENCE</scope>
</reference>
<keyword evidence="1" id="KW-1133">Transmembrane helix</keyword>
<feature type="transmembrane region" description="Helical" evidence="1">
    <location>
        <begin position="20"/>
        <end position="37"/>
    </location>
</feature>
<evidence type="ECO:0000256" key="1">
    <source>
        <dbReference type="SAM" id="Phobius"/>
    </source>
</evidence>
<sequence>DPATMAGPAPLRELLRDEAWMVYLTACLVLAYATGAFSQDLDIKCRETFGAGPEAMRQYAQSLACQDQAGWDLPNLRRIERREGIDAGN</sequence>
<dbReference type="AlphaFoldDB" id="A0A0F9KJT1"/>